<evidence type="ECO:0000256" key="1">
    <source>
        <dbReference type="SAM" id="MobiDB-lite"/>
    </source>
</evidence>
<evidence type="ECO:0000313" key="3">
    <source>
        <dbReference type="Proteomes" id="UP000027456"/>
    </source>
</evidence>
<organism evidence="2 3">
    <name type="scientific">Rhizoctonia solani 123E</name>
    <dbReference type="NCBI Taxonomy" id="1423351"/>
    <lineage>
        <taxon>Eukaryota</taxon>
        <taxon>Fungi</taxon>
        <taxon>Dikarya</taxon>
        <taxon>Basidiomycota</taxon>
        <taxon>Agaricomycotina</taxon>
        <taxon>Agaricomycetes</taxon>
        <taxon>Cantharellales</taxon>
        <taxon>Ceratobasidiaceae</taxon>
        <taxon>Rhizoctonia</taxon>
    </lineage>
</organism>
<comment type="caution">
    <text evidence="2">The sequence shown here is derived from an EMBL/GenBank/DDBJ whole genome shotgun (WGS) entry which is preliminary data.</text>
</comment>
<feature type="region of interest" description="Disordered" evidence="1">
    <location>
        <begin position="417"/>
        <end position="464"/>
    </location>
</feature>
<sequence>MNDEDLGIFAQGAAGLALAAGALAEAAQSLSEAAAALSAFSIASQDDESPSTADRSCESKTHVSESQETVNENGQDQEGDDDGSSVGANTGNNAHPRDVTPETPVDKDLRNPLPHPRDPAPTESHSGAQDKPSGAQKPLGIDSLGELLPSGCFYLILEEEFDALPLILAYATAGKRTVCYLPTSGSLFPWESIVSAVIPDRQVRSAIGFSVNTIAQLSDVVDYFGSSSDGSVLVLRPAYLPRVQQSKAHSVCSSLIFWGLPGARYWPVIMEAAKESPHTIFILNEHEYLDSACQAFITKLGSSLRAHPHSSALNSFESGSLLASFRDSVQRTISRAQHSQNIHTVYEELLELPVNYTTHVGFANQSREERIDVVNKFVARVFLRGRTQDGSARFPVNGQALPIFGKAQRRLETVFNKPSQPTKTTPAAIGSVKPSPIPRPLSETVAENTPPKPTGSLTFTPRPGRWRITLPQEADTIPLISYLASQHAKSMCCISHTQSAFPYGDLFATISTYEVIRSGKKLRSIEHALGHFSKHGLRSGLCILQGVGSLGTHSSPKFKQVKADALIYWGLPAHDSYLWPEQVTQSQFTHVYLIIPAAQLSAIVNLTQNTFQEHPDSASINNQGPESLLNSSRKKAKQALENMSQDTIKDMAKFYKPSHSPVYPFREFLRRVMLQTYY</sequence>
<name>A0A074RJH3_9AGAM</name>
<protein>
    <submittedName>
        <fullName evidence="2">Uncharacterized protein</fullName>
    </submittedName>
</protein>
<dbReference type="EMBL" id="AZST01000803">
    <property type="protein sequence ID" value="KEP47226.1"/>
    <property type="molecule type" value="Genomic_DNA"/>
</dbReference>
<dbReference type="OrthoDB" id="3262525at2759"/>
<keyword evidence="3" id="KW-1185">Reference proteome</keyword>
<dbReference type="Proteomes" id="UP000027456">
    <property type="component" value="Unassembled WGS sequence"/>
</dbReference>
<dbReference type="HOGENOM" id="CLU_026028_0_0_1"/>
<feature type="region of interest" description="Disordered" evidence="1">
    <location>
        <begin position="43"/>
        <end position="140"/>
    </location>
</feature>
<accession>A0A074RJH3</accession>
<feature type="compositionally biased region" description="Polar residues" evidence="1">
    <location>
        <begin position="614"/>
        <end position="631"/>
    </location>
</feature>
<feature type="region of interest" description="Disordered" evidence="1">
    <location>
        <begin position="614"/>
        <end position="641"/>
    </location>
</feature>
<gene>
    <name evidence="2" type="ORF">V565_163480</name>
</gene>
<evidence type="ECO:0000313" key="2">
    <source>
        <dbReference type="EMBL" id="KEP47226.1"/>
    </source>
</evidence>
<feature type="compositionally biased region" description="Basic and acidic residues" evidence="1">
    <location>
        <begin position="95"/>
        <end position="120"/>
    </location>
</feature>
<proteinExistence type="predicted"/>
<feature type="compositionally biased region" description="Basic and acidic residues" evidence="1">
    <location>
        <begin position="55"/>
        <end position="65"/>
    </location>
</feature>
<reference evidence="2 3" key="1">
    <citation type="submission" date="2013-12" db="EMBL/GenBank/DDBJ databases">
        <authorList>
            <person name="Cubeta M."/>
            <person name="Pakala S."/>
            <person name="Fedorova N."/>
            <person name="Thomas E."/>
            <person name="Dean R."/>
            <person name="Jabaji S."/>
            <person name="Neate S."/>
            <person name="Toda T."/>
            <person name="Tavantzis S."/>
            <person name="Vilgalys R."/>
            <person name="Bharathan N."/>
            <person name="Pakala S."/>
            <person name="Losada L.S."/>
            <person name="Zafar N."/>
            <person name="Nierman W."/>
        </authorList>
    </citation>
    <scope>NUCLEOTIDE SEQUENCE [LARGE SCALE GENOMIC DNA]</scope>
    <source>
        <strain evidence="2 3">123E</strain>
    </source>
</reference>
<dbReference type="AlphaFoldDB" id="A0A074RJH3"/>